<protein>
    <submittedName>
        <fullName evidence="4">CapA family protein</fullName>
    </submittedName>
</protein>
<feature type="domain" description="Capsule synthesis protein CapA" evidence="3">
    <location>
        <begin position="69"/>
        <end position="324"/>
    </location>
</feature>
<comment type="caution">
    <text evidence="4">The sequence shown here is derived from an EMBL/GenBank/DDBJ whole genome shotgun (WGS) entry which is preliminary data.</text>
</comment>
<dbReference type="InterPro" id="IPR029052">
    <property type="entry name" value="Metallo-depent_PP-like"/>
</dbReference>
<comment type="similarity">
    <text evidence="1">Belongs to the CapA family.</text>
</comment>
<dbReference type="Gene3D" id="3.60.21.10">
    <property type="match status" value="1"/>
</dbReference>
<dbReference type="AlphaFoldDB" id="A0A9D1CXE6"/>
<organism evidence="4 5">
    <name type="scientific">Candidatus Pullichristensenella stercorigallinarum</name>
    <dbReference type="NCBI Taxonomy" id="2840909"/>
    <lineage>
        <taxon>Bacteria</taxon>
        <taxon>Bacillati</taxon>
        <taxon>Bacillota</taxon>
        <taxon>Clostridia</taxon>
        <taxon>Candidatus Pullichristensenella</taxon>
    </lineage>
</organism>
<dbReference type="Pfam" id="PF09587">
    <property type="entry name" value="PGA_cap"/>
    <property type="match status" value="1"/>
</dbReference>
<reference evidence="4" key="1">
    <citation type="submission" date="2020-10" db="EMBL/GenBank/DDBJ databases">
        <authorList>
            <person name="Gilroy R."/>
        </authorList>
    </citation>
    <scope>NUCLEOTIDE SEQUENCE</scope>
    <source>
        <strain evidence="4">ChiSjej6B24-2974</strain>
    </source>
</reference>
<feature type="region of interest" description="Disordered" evidence="2">
    <location>
        <begin position="34"/>
        <end position="63"/>
    </location>
</feature>
<dbReference type="PANTHER" id="PTHR33393:SF12">
    <property type="entry name" value="CAPSULE BIOSYNTHESIS PROTEIN CAPA"/>
    <property type="match status" value="1"/>
</dbReference>
<evidence type="ECO:0000313" key="4">
    <source>
        <dbReference type="EMBL" id="HIQ83618.1"/>
    </source>
</evidence>
<name>A0A9D1CXE6_9FIRM</name>
<dbReference type="SUPFAM" id="SSF56300">
    <property type="entry name" value="Metallo-dependent phosphatases"/>
    <property type="match status" value="1"/>
</dbReference>
<accession>A0A9D1CXE6</accession>
<evidence type="ECO:0000256" key="2">
    <source>
        <dbReference type="SAM" id="MobiDB-lite"/>
    </source>
</evidence>
<dbReference type="CDD" id="cd07381">
    <property type="entry name" value="MPP_CapA"/>
    <property type="match status" value="1"/>
</dbReference>
<evidence type="ECO:0000259" key="3">
    <source>
        <dbReference type="SMART" id="SM00854"/>
    </source>
</evidence>
<dbReference type="InterPro" id="IPR052169">
    <property type="entry name" value="CW_Biosynth-Accessory"/>
</dbReference>
<evidence type="ECO:0000313" key="5">
    <source>
        <dbReference type="Proteomes" id="UP000824260"/>
    </source>
</evidence>
<sequence>MRGAIVFFTVVAVLLLTLVILVLKMIDGPAGTGQGSPASAGVTAPVPSITATPVPTPTPEPAFSPRTATIRAVGDLMMHEEQLEAAARPGEGYDFYPQYAMIAESLSAADYTIANLETTVGLYSDNPYSGYPLFNAPPELVEAVRDAGVDFVSLANNHILDRYYDGMMITIDSVEAAGLAYGGVNRSQAQKDAPNIVEVNGIRLGMLCYTQSTNGMEDHSDPRATEFGVNYTAGADYAAEVQKLRDAGADVVIAIMHWGREYRRDANSAEERISQSLINAGVDVILGSHPHVVQPAGMRETTLADGTPHETFLVYSMGNFNSGMVDEYANAGIIVEFTLVEREEGGFDVENIGFLPTYCWPKNGCFTTINAVEYYDVRPDGMTAEEHARLRKSVDDVQALMGGRLSMLEK</sequence>
<evidence type="ECO:0000256" key="1">
    <source>
        <dbReference type="ARBA" id="ARBA00005662"/>
    </source>
</evidence>
<dbReference type="Proteomes" id="UP000824260">
    <property type="component" value="Unassembled WGS sequence"/>
</dbReference>
<dbReference type="PANTHER" id="PTHR33393">
    <property type="entry name" value="POLYGLUTAMINE SYNTHESIS ACCESSORY PROTEIN RV0574C-RELATED"/>
    <property type="match status" value="1"/>
</dbReference>
<gene>
    <name evidence="4" type="ORF">IAA52_11020</name>
</gene>
<dbReference type="InterPro" id="IPR019079">
    <property type="entry name" value="Capsule_synth_CapA"/>
</dbReference>
<reference evidence="4" key="2">
    <citation type="journal article" date="2021" name="PeerJ">
        <title>Extensive microbial diversity within the chicken gut microbiome revealed by metagenomics and culture.</title>
        <authorList>
            <person name="Gilroy R."/>
            <person name="Ravi A."/>
            <person name="Getino M."/>
            <person name="Pursley I."/>
            <person name="Horton D.L."/>
            <person name="Alikhan N.F."/>
            <person name="Baker D."/>
            <person name="Gharbi K."/>
            <person name="Hall N."/>
            <person name="Watson M."/>
            <person name="Adriaenssens E.M."/>
            <person name="Foster-Nyarko E."/>
            <person name="Jarju S."/>
            <person name="Secka A."/>
            <person name="Antonio M."/>
            <person name="Oren A."/>
            <person name="Chaudhuri R.R."/>
            <person name="La Ragione R."/>
            <person name="Hildebrand F."/>
            <person name="Pallen M.J."/>
        </authorList>
    </citation>
    <scope>NUCLEOTIDE SEQUENCE</scope>
    <source>
        <strain evidence="4">ChiSjej6B24-2974</strain>
    </source>
</reference>
<proteinExistence type="inferred from homology"/>
<dbReference type="EMBL" id="DVFZ01000103">
    <property type="protein sequence ID" value="HIQ83618.1"/>
    <property type="molecule type" value="Genomic_DNA"/>
</dbReference>
<dbReference type="SMART" id="SM00854">
    <property type="entry name" value="PGA_cap"/>
    <property type="match status" value="1"/>
</dbReference>
<feature type="compositionally biased region" description="Low complexity" evidence="2">
    <location>
        <begin position="42"/>
        <end position="53"/>
    </location>
</feature>